<evidence type="ECO:0000313" key="3">
    <source>
        <dbReference type="Proteomes" id="UP001642360"/>
    </source>
</evidence>
<feature type="signal peptide" evidence="1">
    <location>
        <begin position="1"/>
        <end position="20"/>
    </location>
</feature>
<sequence>MNRISIGSALVLDLPSLALASEAVVAEVELIIAYAPLEDPAAGLSETSSIAELYSNGKVALSLLSFSESSYFASILLAWPANASARAFRPRGICSMFEIYEVPCEATSHLMVGEEIQLQSEISAVQAISSGNSVVRDSESDPNEEELVEG</sequence>
<gene>
    <name evidence="2" type="ORF">ILEXP_LOCUS43438</name>
</gene>
<evidence type="ECO:0000256" key="1">
    <source>
        <dbReference type="SAM" id="SignalP"/>
    </source>
</evidence>
<comment type="caution">
    <text evidence="2">The sequence shown here is derived from an EMBL/GenBank/DDBJ whole genome shotgun (WGS) entry which is preliminary data.</text>
</comment>
<organism evidence="2 3">
    <name type="scientific">Ilex paraguariensis</name>
    <name type="common">yerba mate</name>
    <dbReference type="NCBI Taxonomy" id="185542"/>
    <lineage>
        <taxon>Eukaryota</taxon>
        <taxon>Viridiplantae</taxon>
        <taxon>Streptophyta</taxon>
        <taxon>Embryophyta</taxon>
        <taxon>Tracheophyta</taxon>
        <taxon>Spermatophyta</taxon>
        <taxon>Magnoliopsida</taxon>
        <taxon>eudicotyledons</taxon>
        <taxon>Gunneridae</taxon>
        <taxon>Pentapetalae</taxon>
        <taxon>asterids</taxon>
        <taxon>campanulids</taxon>
        <taxon>Aquifoliales</taxon>
        <taxon>Aquifoliaceae</taxon>
        <taxon>Ilex</taxon>
    </lineage>
</organism>
<evidence type="ECO:0008006" key="4">
    <source>
        <dbReference type="Google" id="ProtNLM"/>
    </source>
</evidence>
<feature type="chain" id="PRO_5044824658" description="Secreted protein" evidence="1">
    <location>
        <begin position="21"/>
        <end position="150"/>
    </location>
</feature>
<dbReference type="EMBL" id="CAUOFW020006188">
    <property type="protein sequence ID" value="CAK9173707.1"/>
    <property type="molecule type" value="Genomic_DNA"/>
</dbReference>
<dbReference type="Proteomes" id="UP001642360">
    <property type="component" value="Unassembled WGS sequence"/>
</dbReference>
<keyword evidence="3" id="KW-1185">Reference proteome</keyword>
<evidence type="ECO:0000313" key="2">
    <source>
        <dbReference type="EMBL" id="CAK9173707.1"/>
    </source>
</evidence>
<name>A0ABC8TW39_9AQUA</name>
<keyword evidence="1" id="KW-0732">Signal</keyword>
<protein>
    <recommendedName>
        <fullName evidence="4">Secreted protein</fullName>
    </recommendedName>
</protein>
<proteinExistence type="predicted"/>
<accession>A0ABC8TW39</accession>
<dbReference type="AlphaFoldDB" id="A0ABC8TW39"/>
<reference evidence="2 3" key="1">
    <citation type="submission" date="2024-02" db="EMBL/GenBank/DDBJ databases">
        <authorList>
            <person name="Vignale AGUSTIN F."/>
            <person name="Sosa J E."/>
            <person name="Modenutti C."/>
        </authorList>
    </citation>
    <scope>NUCLEOTIDE SEQUENCE [LARGE SCALE GENOMIC DNA]</scope>
</reference>